<keyword evidence="1" id="KW-0802">TPR repeat</keyword>
<feature type="repeat" description="TPR" evidence="1">
    <location>
        <begin position="26"/>
        <end position="59"/>
    </location>
</feature>
<evidence type="ECO:0000256" key="1">
    <source>
        <dbReference type="PROSITE-ProRule" id="PRU00339"/>
    </source>
</evidence>
<feature type="compositionally biased region" description="Polar residues" evidence="2">
    <location>
        <begin position="309"/>
        <end position="335"/>
    </location>
</feature>
<dbReference type="InterPro" id="IPR011990">
    <property type="entry name" value="TPR-like_helical_dom_sf"/>
</dbReference>
<proteinExistence type="predicted"/>
<evidence type="ECO:0000256" key="2">
    <source>
        <dbReference type="SAM" id="MobiDB-lite"/>
    </source>
</evidence>
<accession>A0A7S4LFE0</accession>
<dbReference type="PROSITE" id="PS50005">
    <property type="entry name" value="TPR"/>
    <property type="match status" value="1"/>
</dbReference>
<dbReference type="EMBL" id="HBJA01107438">
    <property type="protein sequence ID" value="CAE0825872.1"/>
    <property type="molecule type" value="Transcribed_RNA"/>
</dbReference>
<protein>
    <submittedName>
        <fullName evidence="3">Uncharacterized protein</fullName>
    </submittedName>
</protein>
<reference evidence="3" key="1">
    <citation type="submission" date="2021-01" db="EMBL/GenBank/DDBJ databases">
        <authorList>
            <person name="Corre E."/>
            <person name="Pelletier E."/>
            <person name="Niang G."/>
            <person name="Scheremetjew M."/>
            <person name="Finn R."/>
            <person name="Kale V."/>
            <person name="Holt S."/>
            <person name="Cochrane G."/>
            <person name="Meng A."/>
            <person name="Brown T."/>
            <person name="Cohen L."/>
        </authorList>
    </citation>
    <scope>NUCLEOTIDE SEQUENCE</scope>
    <source>
        <strain evidence="3">CCMP1594</strain>
    </source>
</reference>
<evidence type="ECO:0000313" key="3">
    <source>
        <dbReference type="EMBL" id="CAE0825872.1"/>
    </source>
</evidence>
<dbReference type="SUPFAM" id="SSF48452">
    <property type="entry name" value="TPR-like"/>
    <property type="match status" value="1"/>
</dbReference>
<gene>
    <name evidence="3" type="ORF">EGYM00163_LOCUS37124</name>
</gene>
<sequence length="362" mass="39317">MSEDLVRTYCEALTSALSGGDADQIREAYTDLGLCYYERENYSKALECFEHQVAFLTSHPRKKTLSPEDFGAISIAYSLLAELHQHQEDPDSVAIYTAKHHQLEVDRCLQGVCEGLLAPGWTAAAAMADLGALQDQLCTTKQDIHLLVLQSSCFPLLLDSLLHASLDCSSQALRLLHHVLSVRLPRVHYPLLEPIFPALCSVLRIVVEAGVYLPAEAEVLKLVAQILRQLPHAARTAGHERLPVGLVLNYIHTHVPKSSSLYTLLSEVVQKPAPLPLDAPESPTGAPRHAAGTPKLGWMARQGKVRSPSALTTGSTCSSDNNETPDTATFASLASLSDDEEPTEAVRVMARPSPTARQSPTP</sequence>
<dbReference type="Gene3D" id="1.25.40.10">
    <property type="entry name" value="Tetratricopeptide repeat domain"/>
    <property type="match status" value="1"/>
</dbReference>
<feature type="region of interest" description="Disordered" evidence="2">
    <location>
        <begin position="275"/>
        <end position="362"/>
    </location>
</feature>
<name>A0A7S4LFE0_9EUGL</name>
<organism evidence="3">
    <name type="scientific">Eutreptiella gymnastica</name>
    <dbReference type="NCBI Taxonomy" id="73025"/>
    <lineage>
        <taxon>Eukaryota</taxon>
        <taxon>Discoba</taxon>
        <taxon>Euglenozoa</taxon>
        <taxon>Euglenida</taxon>
        <taxon>Spirocuta</taxon>
        <taxon>Euglenophyceae</taxon>
        <taxon>Eutreptiales</taxon>
        <taxon>Eutreptiaceae</taxon>
        <taxon>Eutreptiella</taxon>
    </lineage>
</organism>
<dbReference type="InterPro" id="IPR019734">
    <property type="entry name" value="TPR_rpt"/>
</dbReference>
<dbReference type="AlphaFoldDB" id="A0A7S4LFE0"/>